<dbReference type="PANTHER" id="PTHR14485">
    <property type="entry name" value="TETRATRICOPEPTIDE REPEAT PROTEIN 23"/>
    <property type="match status" value="1"/>
</dbReference>
<reference evidence="2 3" key="1">
    <citation type="submission" date="2019-06" db="EMBL/GenBank/DDBJ databases">
        <title>Draft genomes of female and male turbot (Scophthalmus maximus).</title>
        <authorList>
            <person name="Xu H."/>
            <person name="Xu X.-W."/>
            <person name="Shao C."/>
            <person name="Chen S."/>
        </authorList>
    </citation>
    <scope>NUCLEOTIDE SEQUENCE [LARGE SCALE GENOMIC DNA]</scope>
    <source>
        <strain evidence="2">Ysfricsl-2016a</strain>
        <tissue evidence="2">Blood</tissue>
    </source>
</reference>
<organism evidence="2 3">
    <name type="scientific">Scophthalmus maximus</name>
    <name type="common">Turbot</name>
    <name type="synonym">Psetta maxima</name>
    <dbReference type="NCBI Taxonomy" id="52904"/>
    <lineage>
        <taxon>Eukaryota</taxon>
        <taxon>Metazoa</taxon>
        <taxon>Chordata</taxon>
        <taxon>Craniata</taxon>
        <taxon>Vertebrata</taxon>
        <taxon>Euteleostomi</taxon>
        <taxon>Actinopterygii</taxon>
        <taxon>Neopterygii</taxon>
        <taxon>Teleostei</taxon>
        <taxon>Neoteleostei</taxon>
        <taxon>Acanthomorphata</taxon>
        <taxon>Carangaria</taxon>
        <taxon>Pleuronectiformes</taxon>
        <taxon>Pleuronectoidei</taxon>
        <taxon>Scophthalmidae</taxon>
        <taxon>Scophthalmus</taxon>
    </lineage>
</organism>
<name>A0A6A4T4M5_SCOMX</name>
<feature type="region of interest" description="Disordered" evidence="1">
    <location>
        <begin position="1"/>
        <end position="21"/>
    </location>
</feature>
<gene>
    <name evidence="2" type="ORF">F2P81_007045</name>
</gene>
<dbReference type="AlphaFoldDB" id="A0A6A4T4M5"/>
<accession>A0A6A4T4M5</accession>
<dbReference type="Proteomes" id="UP000438429">
    <property type="component" value="Unassembled WGS sequence"/>
</dbReference>
<proteinExistence type="predicted"/>
<evidence type="ECO:0000313" key="2">
    <source>
        <dbReference type="EMBL" id="KAF0041147.1"/>
    </source>
</evidence>
<dbReference type="InterPro" id="IPR042621">
    <property type="entry name" value="TTC23/TTC23L"/>
</dbReference>
<sequence length="286" mass="32361">MGSTSRSVDEPPPCGSVVLSPSKSGCAQRGFMMMPPEEKLKHFDSRAQAHEDNREFDACIQDLVRCVALTRLVYGEGHLKLAQAHVRLAKAYFQFKVLEIEETSVQHYVRKYCVSTQLPSCIWSLVFDSQTIKSGTHIMKIVLKRKGKPPATFTVNKSYQQLRVFKRQNRLEEALNQCERSLQLLEGRDQPDKTCSVYRDMAAIEHDKGHSDRALEHLSKARAHAIAMSHSPGELEAAQISHSLALILSAAEEPHHNDELPICRYTFAEMRGDPESLSPSEEIYIW</sequence>
<dbReference type="InterPro" id="IPR011990">
    <property type="entry name" value="TPR-like_helical_dom_sf"/>
</dbReference>
<dbReference type="Gene3D" id="1.25.40.10">
    <property type="entry name" value="Tetratricopeptide repeat domain"/>
    <property type="match status" value="1"/>
</dbReference>
<evidence type="ECO:0000256" key="1">
    <source>
        <dbReference type="SAM" id="MobiDB-lite"/>
    </source>
</evidence>
<dbReference type="SUPFAM" id="SSF48452">
    <property type="entry name" value="TPR-like"/>
    <property type="match status" value="1"/>
</dbReference>
<protein>
    <submittedName>
        <fullName evidence="2">Uncharacterized protein</fullName>
    </submittedName>
</protein>
<comment type="caution">
    <text evidence="2">The sequence shown here is derived from an EMBL/GenBank/DDBJ whole genome shotgun (WGS) entry which is preliminary data.</text>
</comment>
<dbReference type="EMBL" id="VEVO01000006">
    <property type="protein sequence ID" value="KAF0041147.1"/>
    <property type="molecule type" value="Genomic_DNA"/>
</dbReference>
<dbReference type="PANTHER" id="PTHR14485:SF3">
    <property type="entry name" value="TETRATRICOPEPTIDE REPEAT PROTEIN 23"/>
    <property type="match status" value="1"/>
</dbReference>
<evidence type="ECO:0000313" key="3">
    <source>
        <dbReference type="Proteomes" id="UP000438429"/>
    </source>
</evidence>